<evidence type="ECO:0000256" key="1">
    <source>
        <dbReference type="ARBA" id="ARBA00004340"/>
    </source>
</evidence>
<dbReference type="Pfam" id="PF20147">
    <property type="entry name" value="Crinkler"/>
    <property type="match status" value="1"/>
</dbReference>
<comment type="subcellular location">
    <subcellularLocation>
        <location evidence="1">Host cell</location>
    </subcellularLocation>
    <subcellularLocation>
        <location evidence="2">Secreted</location>
    </subcellularLocation>
</comment>
<keyword evidence="6" id="KW-0808">Transferase</keyword>
<reference evidence="5 7" key="1">
    <citation type="submission" date="2017-11" db="EMBL/GenBank/DDBJ databases">
        <title>The genome of Rhizophagus clarus HR1 reveals common genetic basis of auxotrophy among arbuscular mycorrhizal fungi.</title>
        <authorList>
            <person name="Kobayashi Y."/>
        </authorList>
    </citation>
    <scope>NUCLEOTIDE SEQUENCE [LARGE SCALE GENOMIC DNA]</scope>
    <source>
        <strain evidence="5 7">HR1</strain>
    </source>
</reference>
<keyword evidence="3" id="KW-0964">Secreted</keyword>
<reference evidence="6" key="2">
    <citation type="submission" date="2019-10" db="EMBL/GenBank/DDBJ databases">
        <title>Conservation and host-specific expression of non-tandemly repeated heterogenous ribosome RNA gene in arbuscular mycorrhizal fungi.</title>
        <authorList>
            <person name="Maeda T."/>
            <person name="Kobayashi Y."/>
            <person name="Nakagawa T."/>
            <person name="Ezawa T."/>
            <person name="Yamaguchi K."/>
            <person name="Bino T."/>
            <person name="Nishimoto Y."/>
            <person name="Shigenobu S."/>
            <person name="Kawaguchi M."/>
        </authorList>
    </citation>
    <scope>NUCLEOTIDE SEQUENCE</scope>
    <source>
        <strain evidence="6">HR1</strain>
    </source>
</reference>
<evidence type="ECO:0000259" key="4">
    <source>
        <dbReference type="Pfam" id="PF20147"/>
    </source>
</evidence>
<dbReference type="EMBL" id="BLAL01000165">
    <property type="protein sequence ID" value="GES87383.1"/>
    <property type="molecule type" value="Genomic_DNA"/>
</dbReference>
<evidence type="ECO:0000256" key="2">
    <source>
        <dbReference type="ARBA" id="ARBA00004613"/>
    </source>
</evidence>
<dbReference type="OrthoDB" id="2443776at2759"/>
<sequence length="461" mass="53766">MNSSSSTYPGYNALVSYIREKTSRSFRGFLNLHRDVVVSSSYSKDWRELDRYWTTHFLEVSKELLDRATFVTLNEKINIERTRYAKDLQTYWVVVIEEHGKLKQNQENEEKENISLFCLIQGNALTDAFEIDIEKSKSVSKLKDIIKKKNAQTFANVDAKDIKLWKISKYFPDMPPEEHIHLIVKSPLLSLKEALSCIPPPITYSPKCIISKNTTKVNGVLPKKVLLWEDFFDEVNQFQFDQQPRYERPHFIQDKVVFNEEDVRVAIDVNICMVLNKLMAPGYNFSRRPTATPNIPDFNCYLVELLILVIEAKRKHVLEDIGDQTFPEFYKMNRKARMVIQQIYNYMGENQLRYGILTTYDNHWFLCREHTELWITKTLPLQSQFPSVLESYAYLIQQAKENHQSPHPLILVPAHGNTGSRILRSHSRLSSIRSINQQLTFSTLASSSNTPAIKKRKCTKK</sequence>
<evidence type="ECO:0000313" key="6">
    <source>
        <dbReference type="EMBL" id="GES87383.1"/>
    </source>
</evidence>
<dbReference type="InterPro" id="IPR045379">
    <property type="entry name" value="Crinkler_N"/>
</dbReference>
<gene>
    <name evidence="6" type="ORF">RCL2_001438000</name>
    <name evidence="5" type="ORF">RclHR1_00780001</name>
</gene>
<feature type="domain" description="Crinkler effector protein N-terminal" evidence="4">
    <location>
        <begin position="114"/>
        <end position="167"/>
    </location>
</feature>
<keyword evidence="6" id="KW-0418">Kinase</keyword>
<accession>A0A2Z6S079</accession>
<proteinExistence type="predicted"/>
<name>A0A2Z6S079_9GLOM</name>
<evidence type="ECO:0000313" key="5">
    <source>
        <dbReference type="EMBL" id="GBC07921.1"/>
    </source>
</evidence>
<keyword evidence="7" id="KW-1185">Reference proteome</keyword>
<dbReference type="GO" id="GO:0016301">
    <property type="term" value="F:kinase activity"/>
    <property type="evidence" value="ECO:0007669"/>
    <property type="project" value="UniProtKB-KW"/>
</dbReference>
<organism evidence="5 7">
    <name type="scientific">Rhizophagus clarus</name>
    <dbReference type="NCBI Taxonomy" id="94130"/>
    <lineage>
        <taxon>Eukaryota</taxon>
        <taxon>Fungi</taxon>
        <taxon>Fungi incertae sedis</taxon>
        <taxon>Mucoromycota</taxon>
        <taxon>Glomeromycotina</taxon>
        <taxon>Glomeromycetes</taxon>
        <taxon>Glomerales</taxon>
        <taxon>Glomeraceae</taxon>
        <taxon>Rhizophagus</taxon>
    </lineage>
</organism>
<dbReference type="AlphaFoldDB" id="A0A2Z6S079"/>
<dbReference type="Proteomes" id="UP000247702">
    <property type="component" value="Unassembled WGS sequence"/>
</dbReference>
<dbReference type="Proteomes" id="UP000615446">
    <property type="component" value="Unassembled WGS sequence"/>
</dbReference>
<dbReference type="GO" id="GO:0005576">
    <property type="term" value="C:extracellular region"/>
    <property type="evidence" value="ECO:0007669"/>
    <property type="project" value="UniProtKB-SubCell"/>
</dbReference>
<evidence type="ECO:0000256" key="3">
    <source>
        <dbReference type="ARBA" id="ARBA00022525"/>
    </source>
</evidence>
<evidence type="ECO:0000313" key="7">
    <source>
        <dbReference type="Proteomes" id="UP000247702"/>
    </source>
</evidence>
<protein>
    <submittedName>
        <fullName evidence="6">Kinase-like domain-containing protein</fullName>
    </submittedName>
</protein>
<dbReference type="GO" id="GO:0043657">
    <property type="term" value="C:host cell"/>
    <property type="evidence" value="ECO:0007669"/>
    <property type="project" value="UniProtKB-SubCell"/>
</dbReference>
<dbReference type="EMBL" id="BEXD01004181">
    <property type="protein sequence ID" value="GBC07921.1"/>
    <property type="molecule type" value="Genomic_DNA"/>
</dbReference>
<comment type="caution">
    <text evidence="5">The sequence shown here is derived from an EMBL/GenBank/DDBJ whole genome shotgun (WGS) entry which is preliminary data.</text>
</comment>